<accession>A0A0C5VQI8</accession>
<evidence type="ECO:0008006" key="5">
    <source>
        <dbReference type="Google" id="ProtNLM"/>
    </source>
</evidence>
<protein>
    <recommendedName>
        <fullName evidence="5">DUF3014 domain-containing protein</fullName>
    </recommendedName>
</protein>
<keyword evidence="2" id="KW-1133">Transmembrane helix</keyword>
<evidence type="ECO:0000313" key="3">
    <source>
        <dbReference type="EMBL" id="AJQ96847.1"/>
    </source>
</evidence>
<sequence length="326" mass="36388">MIKKGQSVMLNRRNQQGRVPLIYIMILLIIILAIVIAGFVSSSFFSNLVRDNDSVTSVETIPVPDTPSNVSPNGPSTSSGQTTNQASTAETLDPDFNEQLAEQSEESGQPTKVAEPVTLATIDDLGTDGEPPKAEVIQERARELYNDEPSADLITQWVLTDNLVSRFVSVINGIAEHDLVYRQMVVPTPRSNFIARETSAGLAISENNYARYVTYIDMISNLKTSTLVATYKVYLPRFEEEFSLLGYGNISFASRTRQALQVLLDTNPIEQTNYYLKPQDAYGRYEFLDEGNEAQDPIQKLYVRMGKANEMRLKRKIADIMAALNQ</sequence>
<gene>
    <name evidence="3" type="ORF">YC6258_04815</name>
</gene>
<dbReference type="Pfam" id="PF11219">
    <property type="entry name" value="DUF3014"/>
    <property type="match status" value="1"/>
</dbReference>
<keyword evidence="2" id="KW-0812">Transmembrane</keyword>
<dbReference type="AlphaFoldDB" id="A0A0C5VQI8"/>
<name>A0A0C5VQI8_9GAMM</name>
<dbReference type="InterPro" id="IPR021382">
    <property type="entry name" value="DUF3014"/>
</dbReference>
<keyword evidence="2" id="KW-0472">Membrane</keyword>
<evidence type="ECO:0000256" key="2">
    <source>
        <dbReference type="SAM" id="Phobius"/>
    </source>
</evidence>
<dbReference type="KEGG" id="gsn:YC6258_04815"/>
<dbReference type="STRING" id="1445510.YC6258_04815"/>
<feature type="transmembrane region" description="Helical" evidence="2">
    <location>
        <begin position="21"/>
        <end position="45"/>
    </location>
</feature>
<evidence type="ECO:0000313" key="4">
    <source>
        <dbReference type="Proteomes" id="UP000032266"/>
    </source>
</evidence>
<dbReference type="EMBL" id="CP007142">
    <property type="protein sequence ID" value="AJQ96847.1"/>
    <property type="molecule type" value="Genomic_DNA"/>
</dbReference>
<dbReference type="Proteomes" id="UP000032266">
    <property type="component" value="Chromosome"/>
</dbReference>
<dbReference type="HOGENOM" id="CLU_851959_0_0_6"/>
<feature type="region of interest" description="Disordered" evidence="1">
    <location>
        <begin position="59"/>
        <end position="87"/>
    </location>
</feature>
<evidence type="ECO:0000256" key="1">
    <source>
        <dbReference type="SAM" id="MobiDB-lite"/>
    </source>
</evidence>
<keyword evidence="4" id="KW-1185">Reference proteome</keyword>
<organism evidence="3 4">
    <name type="scientific">Gynuella sunshinyii YC6258</name>
    <dbReference type="NCBI Taxonomy" id="1445510"/>
    <lineage>
        <taxon>Bacteria</taxon>
        <taxon>Pseudomonadati</taxon>
        <taxon>Pseudomonadota</taxon>
        <taxon>Gammaproteobacteria</taxon>
        <taxon>Oceanospirillales</taxon>
        <taxon>Saccharospirillaceae</taxon>
        <taxon>Gynuella</taxon>
    </lineage>
</organism>
<proteinExistence type="predicted"/>
<feature type="compositionally biased region" description="Polar residues" evidence="1">
    <location>
        <begin position="66"/>
        <end position="87"/>
    </location>
</feature>
<dbReference type="OrthoDB" id="5502479at2"/>
<reference evidence="3 4" key="1">
    <citation type="submission" date="2014-01" db="EMBL/GenBank/DDBJ databases">
        <title>Full genme sequencing of cellulolytic bacterium Gynuella sunshinyii YC6258T gen. nov., sp. nov.</title>
        <authorList>
            <person name="Khan H."/>
            <person name="Chung E.J."/>
            <person name="Chung Y.R."/>
        </authorList>
    </citation>
    <scope>NUCLEOTIDE SEQUENCE [LARGE SCALE GENOMIC DNA]</scope>
    <source>
        <strain evidence="3 4">YC6258</strain>
    </source>
</reference>